<protein>
    <submittedName>
        <fullName evidence="2">Peptidase inhibitor I78 family protein</fullName>
    </submittedName>
</protein>
<proteinExistence type="predicted"/>
<feature type="chain" id="PRO_5010238544" evidence="1">
    <location>
        <begin position="27"/>
        <end position="112"/>
    </location>
</feature>
<dbReference type="EMBL" id="FOHW01000008">
    <property type="protein sequence ID" value="SET21220.1"/>
    <property type="molecule type" value="Genomic_DNA"/>
</dbReference>
<sequence>MPWKYASSGLVLAAALLAGCSSMSQSSSQPEEGVASSPASSVDGYARCDAAAVQFAVGKPASAALLDQAKVKAGAQTARVLGPHDMVTLEYRSDRLNLNTDDSGKVNRVNCG</sequence>
<dbReference type="PROSITE" id="PS51257">
    <property type="entry name" value="PROKAR_LIPOPROTEIN"/>
    <property type="match status" value="1"/>
</dbReference>
<evidence type="ECO:0000256" key="1">
    <source>
        <dbReference type="SAM" id="SignalP"/>
    </source>
</evidence>
<dbReference type="PANTHER" id="PTHR39600:SF1">
    <property type="entry name" value="PEPTIDASE INHIBITOR I78 FAMILY PROTEIN"/>
    <property type="match status" value="1"/>
</dbReference>
<dbReference type="Pfam" id="PF11720">
    <property type="entry name" value="Inhibitor_I78"/>
    <property type="match status" value="1"/>
</dbReference>
<reference evidence="2 3" key="1">
    <citation type="submission" date="2016-10" db="EMBL/GenBank/DDBJ databases">
        <authorList>
            <person name="de Groot N.N."/>
        </authorList>
    </citation>
    <scope>NUCLEOTIDE SEQUENCE [LARGE SCALE GENOMIC DNA]</scope>
    <source>
        <strain evidence="2 3">DSM 11363</strain>
    </source>
</reference>
<accession>A0A1I0CNH8</accession>
<dbReference type="PANTHER" id="PTHR39600">
    <property type="entry name" value="PEPTIDASE INHIBITOR I78 FAMILY PROTEIN"/>
    <property type="match status" value="1"/>
</dbReference>
<feature type="signal peptide" evidence="1">
    <location>
        <begin position="1"/>
        <end position="26"/>
    </location>
</feature>
<gene>
    <name evidence="2" type="ORF">SAMN05216197_108112</name>
</gene>
<organism evidence="2 3">
    <name type="scientific">Pseudomonas graminis</name>
    <dbReference type="NCBI Taxonomy" id="158627"/>
    <lineage>
        <taxon>Bacteria</taxon>
        <taxon>Pseudomonadati</taxon>
        <taxon>Pseudomonadota</taxon>
        <taxon>Gammaproteobacteria</taxon>
        <taxon>Pseudomonadales</taxon>
        <taxon>Pseudomonadaceae</taxon>
        <taxon>Pseudomonas</taxon>
    </lineage>
</organism>
<name>A0A1I0CNH8_9PSED</name>
<evidence type="ECO:0000313" key="3">
    <source>
        <dbReference type="Proteomes" id="UP000182332"/>
    </source>
</evidence>
<dbReference type="AlphaFoldDB" id="A0A1I0CNH8"/>
<keyword evidence="1" id="KW-0732">Signal</keyword>
<dbReference type="InterPro" id="IPR021719">
    <property type="entry name" value="Prot_inh_I78"/>
</dbReference>
<dbReference type="Gene3D" id="3.30.10.10">
    <property type="entry name" value="Trypsin Inhibitor V, subunit A"/>
    <property type="match status" value="1"/>
</dbReference>
<evidence type="ECO:0000313" key="2">
    <source>
        <dbReference type="EMBL" id="SET21220.1"/>
    </source>
</evidence>
<dbReference type="OrthoDB" id="7917348at2"/>
<dbReference type="Proteomes" id="UP000182332">
    <property type="component" value="Unassembled WGS sequence"/>
</dbReference>
<dbReference type="RefSeq" id="WP_074887374.1">
    <property type="nucleotide sequence ID" value="NZ_FOHW01000008.1"/>
</dbReference>